<dbReference type="EMBL" id="FUZU01000001">
    <property type="protein sequence ID" value="SKC46511.1"/>
    <property type="molecule type" value="Genomic_DNA"/>
</dbReference>
<dbReference type="PANTHER" id="PTHR33608:SF3">
    <property type="entry name" value="SLR2013 PROTEIN"/>
    <property type="match status" value="1"/>
</dbReference>
<evidence type="ECO:0000313" key="3">
    <source>
        <dbReference type="EMBL" id="SKC46511.1"/>
    </source>
</evidence>
<protein>
    <submittedName>
        <fullName evidence="3">Uncharacterized conserved protein, DUF58 family, contains vWF domain</fullName>
    </submittedName>
</protein>
<keyword evidence="1" id="KW-0472">Membrane</keyword>
<proteinExistence type="predicted"/>
<dbReference type="InterPro" id="IPR036465">
    <property type="entry name" value="vWFA_dom_sf"/>
</dbReference>
<evidence type="ECO:0000313" key="4">
    <source>
        <dbReference type="Proteomes" id="UP000190961"/>
    </source>
</evidence>
<dbReference type="InterPro" id="IPR002881">
    <property type="entry name" value="DUF58"/>
</dbReference>
<keyword evidence="1" id="KW-0812">Transmembrane</keyword>
<reference evidence="3 4" key="1">
    <citation type="submission" date="2017-02" db="EMBL/GenBank/DDBJ databases">
        <authorList>
            <person name="Peterson S.W."/>
        </authorList>
    </citation>
    <scope>NUCLEOTIDE SEQUENCE [LARGE SCALE GENOMIC DNA]</scope>
    <source>
        <strain evidence="3 4">DSM 25262</strain>
    </source>
</reference>
<name>A0A1T5J578_9BACT</name>
<accession>A0A1T5J578</accession>
<dbReference type="SUPFAM" id="SSF53300">
    <property type="entry name" value="vWA-like"/>
    <property type="match status" value="1"/>
</dbReference>
<feature type="transmembrane region" description="Helical" evidence="1">
    <location>
        <begin position="12"/>
        <end position="30"/>
    </location>
</feature>
<evidence type="ECO:0000259" key="2">
    <source>
        <dbReference type="Pfam" id="PF01882"/>
    </source>
</evidence>
<organism evidence="3 4">
    <name type="scientific">Ohtaekwangia koreensis</name>
    <dbReference type="NCBI Taxonomy" id="688867"/>
    <lineage>
        <taxon>Bacteria</taxon>
        <taxon>Pseudomonadati</taxon>
        <taxon>Bacteroidota</taxon>
        <taxon>Cytophagia</taxon>
        <taxon>Cytophagales</taxon>
        <taxon>Fulvivirgaceae</taxon>
        <taxon>Ohtaekwangia</taxon>
    </lineage>
</organism>
<evidence type="ECO:0000256" key="1">
    <source>
        <dbReference type="SAM" id="Phobius"/>
    </source>
</evidence>
<dbReference type="RefSeq" id="WP_079685357.1">
    <property type="nucleotide sequence ID" value="NZ_FUZU01000001.1"/>
</dbReference>
<dbReference type="Proteomes" id="UP000190961">
    <property type="component" value="Unassembled WGS sequence"/>
</dbReference>
<sequence>MSFIRNLFLTNRFFYIAAALTGAMMLAYAFPFLFAVVKTGCILFAVLCIIDTILLYNKSVVVSVERDIPSVLSLGDNNTITLSLLNKSRIKLIIELIDELPEQFQIRNFMLQHTLFPDQPYQKTYSLRPVTRGEYIFGKVHLYLTTNLGLVKRRISSALEASVPVYPSIIQMKKYELKTFARTATEYGVKKVRRIGHSYEFEHIRQYIRGDDYRSINWKATGRRAHLMINQYEDEKSQQVYCIIDKSRVMHMPFHGLSLFDYAVNASLVISNIVLGKQDKAGLITFAETPKALVKAERSKTQLRKILDTLYKEKEGAVEANYESMYMTVRNFVNGRSLLFLYTNFESTYALQRVLPQLRKLNDQHLLVVIFFENTEITTRTSEGVETLEDIYTQVTAEQYILTKAQLVQQLKQHGIMSILTKPENLTVTTINKYLELKSRGMI</sequence>
<dbReference type="AlphaFoldDB" id="A0A1T5J578"/>
<keyword evidence="4" id="KW-1185">Reference proteome</keyword>
<dbReference type="STRING" id="688867.SAMN05660236_0757"/>
<dbReference type="Pfam" id="PF01882">
    <property type="entry name" value="DUF58"/>
    <property type="match status" value="1"/>
</dbReference>
<keyword evidence="1" id="KW-1133">Transmembrane helix</keyword>
<gene>
    <name evidence="3" type="ORF">SAMN05660236_0757</name>
</gene>
<dbReference type="PANTHER" id="PTHR33608">
    <property type="entry name" value="BLL2464 PROTEIN"/>
    <property type="match status" value="1"/>
</dbReference>
<feature type="domain" description="DUF58" evidence="2">
    <location>
        <begin position="204"/>
        <end position="370"/>
    </location>
</feature>